<dbReference type="GO" id="GO:0009432">
    <property type="term" value="P:SOS response"/>
    <property type="evidence" value="ECO:0007669"/>
    <property type="project" value="UniProtKB-KW"/>
</dbReference>
<accession>A0A328YHJ2</accession>
<dbReference type="InterPro" id="IPR006197">
    <property type="entry name" value="Peptidase_S24_LexA"/>
</dbReference>
<dbReference type="PRINTS" id="PR00726">
    <property type="entry name" value="LEXASERPTASE"/>
</dbReference>
<name>A0A328YHJ2_9FLAO</name>
<dbReference type="CDD" id="cd06529">
    <property type="entry name" value="S24_LexA-like"/>
    <property type="match status" value="1"/>
</dbReference>
<evidence type="ECO:0000313" key="9">
    <source>
        <dbReference type="EMBL" id="RAR72744.1"/>
    </source>
</evidence>
<dbReference type="SUPFAM" id="SSF51306">
    <property type="entry name" value="LexA/Signal peptidase"/>
    <property type="match status" value="1"/>
</dbReference>
<comment type="similarity">
    <text evidence="1 7">Belongs to the peptidase S24 family.</text>
</comment>
<dbReference type="InterPro" id="IPR036286">
    <property type="entry name" value="LexA/Signal_pep-like_sf"/>
</dbReference>
<dbReference type="RefSeq" id="WP_112112741.1">
    <property type="nucleotide sequence ID" value="NZ_QLSZ01000004.1"/>
</dbReference>
<sequence>MPLKKPITFFLPDLDTTKELPFVSSGIKAGFPSPAADFDESKISLDNVLVKNREATFYAKASGTSMIGAGIDDGDILVIDRSLEPQNHKIAVCVIDGEFTVKRIHIEHDAVYLMAENKDYPPIKVTEENELIIWGIVTYVIKNL</sequence>
<dbReference type="InterPro" id="IPR015927">
    <property type="entry name" value="Peptidase_S24_S26A/B/C"/>
</dbReference>
<evidence type="ECO:0000256" key="7">
    <source>
        <dbReference type="RuleBase" id="RU003991"/>
    </source>
</evidence>
<dbReference type="AlphaFoldDB" id="A0A328YHJ2"/>
<dbReference type="Proteomes" id="UP000248840">
    <property type="component" value="Unassembled WGS sequence"/>
</dbReference>
<evidence type="ECO:0000256" key="6">
    <source>
        <dbReference type="ARBA" id="ARBA00023236"/>
    </source>
</evidence>
<dbReference type="GO" id="GO:0006355">
    <property type="term" value="P:regulation of DNA-templated transcription"/>
    <property type="evidence" value="ECO:0007669"/>
    <property type="project" value="InterPro"/>
</dbReference>
<evidence type="ECO:0000256" key="3">
    <source>
        <dbReference type="ARBA" id="ARBA00022801"/>
    </source>
</evidence>
<dbReference type="InterPro" id="IPR050077">
    <property type="entry name" value="LexA_repressor"/>
</dbReference>
<dbReference type="PANTHER" id="PTHR33516">
    <property type="entry name" value="LEXA REPRESSOR"/>
    <property type="match status" value="1"/>
</dbReference>
<dbReference type="InterPro" id="IPR039418">
    <property type="entry name" value="LexA-like"/>
</dbReference>
<reference evidence="9 10" key="1">
    <citation type="submission" date="2018-06" db="EMBL/GenBank/DDBJ databases">
        <title>Genomic Encyclopedia of Archaeal and Bacterial Type Strains, Phase II (KMG-II): from individual species to whole genera.</title>
        <authorList>
            <person name="Goeker M."/>
        </authorList>
    </citation>
    <scope>NUCLEOTIDE SEQUENCE [LARGE SCALE GENOMIC DNA]</scope>
    <source>
        <strain evidence="9 10">DSM 25663</strain>
    </source>
</reference>
<dbReference type="GO" id="GO:0006281">
    <property type="term" value="P:DNA repair"/>
    <property type="evidence" value="ECO:0007669"/>
    <property type="project" value="UniProtKB-KW"/>
</dbReference>
<dbReference type="PANTHER" id="PTHR33516:SF2">
    <property type="entry name" value="LEXA REPRESSOR-RELATED"/>
    <property type="match status" value="1"/>
</dbReference>
<dbReference type="OrthoDB" id="9787787at2"/>
<dbReference type="Gene3D" id="2.10.109.10">
    <property type="entry name" value="Umud Fragment, subunit A"/>
    <property type="match status" value="1"/>
</dbReference>
<feature type="domain" description="Peptidase S24/S26A/S26B/S26C" evidence="8">
    <location>
        <begin position="22"/>
        <end position="137"/>
    </location>
</feature>
<keyword evidence="10" id="KW-1185">Reference proteome</keyword>
<keyword evidence="5" id="KW-0234">DNA repair</keyword>
<proteinExistence type="inferred from homology"/>
<evidence type="ECO:0000256" key="5">
    <source>
        <dbReference type="ARBA" id="ARBA00023204"/>
    </source>
</evidence>
<dbReference type="GO" id="GO:0016787">
    <property type="term" value="F:hydrolase activity"/>
    <property type="evidence" value="ECO:0007669"/>
    <property type="project" value="UniProtKB-KW"/>
</dbReference>
<dbReference type="NCBIfam" id="NF007621">
    <property type="entry name" value="PRK10276.1"/>
    <property type="match status" value="1"/>
</dbReference>
<evidence type="ECO:0000256" key="2">
    <source>
        <dbReference type="ARBA" id="ARBA00022763"/>
    </source>
</evidence>
<organism evidence="9 10">
    <name type="scientific">Flavobacterium aciduliphilum</name>
    <dbReference type="NCBI Taxonomy" id="1101402"/>
    <lineage>
        <taxon>Bacteria</taxon>
        <taxon>Pseudomonadati</taxon>
        <taxon>Bacteroidota</taxon>
        <taxon>Flavobacteriia</taxon>
        <taxon>Flavobacteriales</taxon>
        <taxon>Flavobacteriaceae</taxon>
        <taxon>Flavobacterium</taxon>
    </lineage>
</organism>
<evidence type="ECO:0000313" key="10">
    <source>
        <dbReference type="Proteomes" id="UP000248840"/>
    </source>
</evidence>
<keyword evidence="4 7" id="KW-0068">Autocatalytic cleavage</keyword>
<dbReference type="EMBL" id="QLSZ01000004">
    <property type="protein sequence ID" value="RAR72744.1"/>
    <property type="molecule type" value="Genomic_DNA"/>
</dbReference>
<gene>
    <name evidence="9" type="ORF">CLV55_1042</name>
</gene>
<protein>
    <submittedName>
        <fullName evidence="9">DNA polymerase V</fullName>
    </submittedName>
</protein>
<comment type="caution">
    <text evidence="9">The sequence shown here is derived from an EMBL/GenBank/DDBJ whole genome shotgun (WGS) entry which is preliminary data.</text>
</comment>
<dbReference type="GO" id="GO:0003677">
    <property type="term" value="F:DNA binding"/>
    <property type="evidence" value="ECO:0007669"/>
    <property type="project" value="InterPro"/>
</dbReference>
<evidence type="ECO:0000259" key="8">
    <source>
        <dbReference type="Pfam" id="PF00717"/>
    </source>
</evidence>
<evidence type="ECO:0000256" key="4">
    <source>
        <dbReference type="ARBA" id="ARBA00022813"/>
    </source>
</evidence>
<keyword evidence="3 7" id="KW-0378">Hydrolase</keyword>
<keyword evidence="2" id="KW-0227">DNA damage</keyword>
<keyword evidence="6" id="KW-0742">SOS response</keyword>
<dbReference type="Pfam" id="PF00717">
    <property type="entry name" value="Peptidase_S24"/>
    <property type="match status" value="1"/>
</dbReference>
<evidence type="ECO:0000256" key="1">
    <source>
        <dbReference type="ARBA" id="ARBA00007484"/>
    </source>
</evidence>